<proteinExistence type="inferred from homology"/>
<comment type="caution">
    <text evidence="10">The sequence shown here is derived from an EMBL/GenBank/DDBJ whole genome shotgun (WGS) entry which is preliminary data.</text>
</comment>
<dbReference type="AlphaFoldDB" id="A0A2G9WNQ5"/>
<dbReference type="PANTHER" id="PTHR43095:SF5">
    <property type="entry name" value="XYLULOSE KINASE"/>
    <property type="match status" value="1"/>
</dbReference>
<dbReference type="Pfam" id="PF02782">
    <property type="entry name" value="FGGY_C"/>
    <property type="match status" value="1"/>
</dbReference>
<evidence type="ECO:0000313" key="10">
    <source>
        <dbReference type="EMBL" id="PIO96313.1"/>
    </source>
</evidence>
<evidence type="ECO:0000256" key="3">
    <source>
        <dbReference type="ARBA" id="ARBA00022741"/>
    </source>
</evidence>
<evidence type="ECO:0000256" key="2">
    <source>
        <dbReference type="ARBA" id="ARBA00022679"/>
    </source>
</evidence>
<accession>A0A2G9WNQ5</accession>
<comment type="similarity">
    <text evidence="1">Belongs to the FGGY kinase family.</text>
</comment>
<evidence type="ECO:0000256" key="6">
    <source>
        <dbReference type="ARBA" id="ARBA00023308"/>
    </source>
</evidence>
<dbReference type="GO" id="GO:0019301">
    <property type="term" value="P:rhamnose catabolic process"/>
    <property type="evidence" value="ECO:0007669"/>
    <property type="project" value="UniProtKB-UniRule"/>
</dbReference>
<evidence type="ECO:0000256" key="5">
    <source>
        <dbReference type="ARBA" id="ARBA00022840"/>
    </source>
</evidence>
<keyword evidence="5" id="KW-0067">ATP-binding</keyword>
<dbReference type="OrthoDB" id="9805576at2"/>
<reference evidence="10 11" key="1">
    <citation type="submission" date="2017-08" db="EMBL/GenBank/DDBJ databases">
        <title>Pleomorphomonas carboxidotrophicus sp. nov., a new mesophilic hydrogenogenic carboxidotroph.</title>
        <authorList>
            <person name="Esquivel-Elizondo S."/>
            <person name="Krajmalnik-Brown R."/>
            <person name="Maldonado J."/>
        </authorList>
    </citation>
    <scope>NUCLEOTIDE SEQUENCE [LARGE SCALE GENOMIC DNA]</scope>
    <source>
        <strain evidence="10 11">SVCO-16</strain>
    </source>
</reference>
<dbReference type="GO" id="GO:0008993">
    <property type="term" value="F:rhamnulokinase activity"/>
    <property type="evidence" value="ECO:0007669"/>
    <property type="project" value="UniProtKB-UniRule"/>
</dbReference>
<dbReference type="InterPro" id="IPR043129">
    <property type="entry name" value="ATPase_NBD"/>
</dbReference>
<dbReference type="InterPro" id="IPR018484">
    <property type="entry name" value="FGGY_N"/>
</dbReference>
<evidence type="ECO:0000313" key="11">
    <source>
        <dbReference type="Proteomes" id="UP000231070"/>
    </source>
</evidence>
<dbReference type="PIRSF" id="PIRSF000538">
    <property type="entry name" value="GlpK"/>
    <property type="match status" value="1"/>
</dbReference>
<dbReference type="SUPFAM" id="SSF53067">
    <property type="entry name" value="Actin-like ATPase domain"/>
    <property type="match status" value="2"/>
</dbReference>
<dbReference type="InterPro" id="IPR013449">
    <property type="entry name" value="Rhamnulokinase"/>
</dbReference>
<evidence type="ECO:0000259" key="8">
    <source>
        <dbReference type="Pfam" id="PF00370"/>
    </source>
</evidence>
<dbReference type="Gene3D" id="3.30.420.40">
    <property type="match status" value="2"/>
</dbReference>
<evidence type="ECO:0000259" key="9">
    <source>
        <dbReference type="Pfam" id="PF02782"/>
    </source>
</evidence>
<sequence length="499" mass="52899">MSGSGATMDQQEQDAVRCVAVDLGAGSGRVIVAELKDGLIGLTEVHRFTTPLGHDAATGHDVWDSDLIVANVREGLEKAAAIAPVTSVGCDTWGVDFVLLDERREKVGLSVAYRDGRTAGLMDEVFADMPPAEIYRRTGIHFQPYNSLYQLRATAKQHPDWLERARHLLFTPDYLHFALSGEIRNEYTIATTSQLLSLESGDWDGDLLRIAGLKRALMKTPVAPGTVVGEVRLANAARPIKVIAPGSHDTASAVAAAPIASGREAFVSSGTWSLMGIESERAYTGELARRLNFGNEGGVAGTYRVLKNLMGLWLIQRVRKELGDPGFSEVVAAAAAAPAWRTLIDPDDIRFLNPPSMVEAIAAFAAAHGEPAPVGLGAIGRCIFDSLALDYAHVKGELEQLTGQPIDTIRIIGGGSQNALLNQLTADACGVPVTAGPVETSALGNACLQMIALGAMSSLAEARAIVSRSFPLGEYTPKNAVPDAARSRFARLKTAAVAA</sequence>
<feature type="domain" description="Carbohydrate kinase FGGY N-terminal" evidence="8">
    <location>
        <begin position="19"/>
        <end position="253"/>
    </location>
</feature>
<dbReference type="CDD" id="cd07771">
    <property type="entry name" value="ASKHA_NBD_FGGY_RhaB-like"/>
    <property type="match status" value="1"/>
</dbReference>
<dbReference type="EC" id="2.7.1.5" evidence="7"/>
<dbReference type="InterPro" id="IPR018485">
    <property type="entry name" value="FGGY_C"/>
</dbReference>
<protein>
    <recommendedName>
        <fullName evidence="7">Rhamnulokinase</fullName>
        <ecNumber evidence="7">2.7.1.5</ecNumber>
    </recommendedName>
</protein>
<keyword evidence="4 10" id="KW-0418">Kinase</keyword>
<evidence type="ECO:0000256" key="7">
    <source>
        <dbReference type="NCBIfam" id="TIGR02627"/>
    </source>
</evidence>
<dbReference type="NCBIfam" id="TIGR02627">
    <property type="entry name" value="rhamnulo_kin"/>
    <property type="match status" value="1"/>
</dbReference>
<keyword evidence="3" id="KW-0547">Nucleotide-binding</keyword>
<dbReference type="Proteomes" id="UP000231070">
    <property type="component" value="Unassembled WGS sequence"/>
</dbReference>
<dbReference type="GO" id="GO:0005524">
    <property type="term" value="F:ATP binding"/>
    <property type="evidence" value="ECO:0007669"/>
    <property type="project" value="UniProtKB-KW"/>
</dbReference>
<dbReference type="InterPro" id="IPR000577">
    <property type="entry name" value="Carb_kinase_FGGY"/>
</dbReference>
<evidence type="ECO:0000256" key="4">
    <source>
        <dbReference type="ARBA" id="ARBA00022777"/>
    </source>
</evidence>
<dbReference type="EMBL" id="NQVN01000039">
    <property type="protein sequence ID" value="PIO96313.1"/>
    <property type="molecule type" value="Genomic_DNA"/>
</dbReference>
<gene>
    <name evidence="10" type="primary">rhaB</name>
    <name evidence="10" type="ORF">CJ014_26125</name>
</gene>
<keyword evidence="11" id="KW-1185">Reference proteome</keyword>
<keyword evidence="6" id="KW-0684">Rhamnose metabolism</keyword>
<keyword evidence="2" id="KW-0808">Transferase</keyword>
<feature type="domain" description="Carbohydrate kinase FGGY C-terminal" evidence="9">
    <location>
        <begin position="266"/>
        <end position="453"/>
    </location>
</feature>
<dbReference type="PANTHER" id="PTHR43095">
    <property type="entry name" value="SUGAR KINASE"/>
    <property type="match status" value="1"/>
</dbReference>
<dbReference type="Pfam" id="PF00370">
    <property type="entry name" value="FGGY_N"/>
    <property type="match status" value="1"/>
</dbReference>
<dbReference type="InterPro" id="IPR050406">
    <property type="entry name" value="FGGY_Carb_Kinase"/>
</dbReference>
<evidence type="ECO:0000256" key="1">
    <source>
        <dbReference type="ARBA" id="ARBA00009156"/>
    </source>
</evidence>
<name>A0A2G9WNQ5_9HYPH</name>
<organism evidence="10 11">
    <name type="scientific">Pleomorphomonas carboxyditropha</name>
    <dbReference type="NCBI Taxonomy" id="2023338"/>
    <lineage>
        <taxon>Bacteria</taxon>
        <taxon>Pseudomonadati</taxon>
        <taxon>Pseudomonadota</taxon>
        <taxon>Alphaproteobacteria</taxon>
        <taxon>Hyphomicrobiales</taxon>
        <taxon>Pleomorphomonadaceae</taxon>
        <taxon>Pleomorphomonas</taxon>
    </lineage>
</organism>